<comment type="function">
    <text evidence="1">Part of the ABC transporter FtsEX involved in cellular division.</text>
</comment>
<evidence type="ECO:0000259" key="14">
    <source>
        <dbReference type="Pfam" id="PF02687"/>
    </source>
</evidence>
<keyword evidence="8 13" id="KW-0812">Transmembrane</keyword>
<dbReference type="Pfam" id="PF02687">
    <property type="entry name" value="FtsX"/>
    <property type="match status" value="1"/>
</dbReference>
<dbReference type="RefSeq" id="WP_039209809.1">
    <property type="nucleotide sequence ID" value="NZ_CP014869.1"/>
</dbReference>
<dbReference type="InterPro" id="IPR004513">
    <property type="entry name" value="FtsX"/>
</dbReference>
<dbReference type="Proteomes" id="UP000075950">
    <property type="component" value="Chromosome"/>
</dbReference>
<keyword evidence="7 12" id="KW-0132">Cell division</keyword>
<keyword evidence="6 12" id="KW-1003">Cell membrane</keyword>
<dbReference type="NCBIfam" id="NF038346">
    <property type="entry name" value="FtsX_actino"/>
    <property type="match status" value="1"/>
</dbReference>
<evidence type="ECO:0000256" key="2">
    <source>
        <dbReference type="ARBA" id="ARBA00004651"/>
    </source>
</evidence>
<evidence type="ECO:0000256" key="9">
    <source>
        <dbReference type="ARBA" id="ARBA00022989"/>
    </source>
</evidence>
<evidence type="ECO:0000256" key="6">
    <source>
        <dbReference type="ARBA" id="ARBA00022475"/>
    </source>
</evidence>
<dbReference type="GO" id="GO:0051301">
    <property type="term" value="P:cell division"/>
    <property type="evidence" value="ECO:0007669"/>
    <property type="project" value="UniProtKB-KW"/>
</dbReference>
<dbReference type="InterPro" id="IPR040690">
    <property type="entry name" value="FtsX_ECD"/>
</dbReference>
<sequence>MRAGFILSEVWSGLRRNFSMVISVVLVTFVSLLFVGAAILLQMQVGQMKDFWYDRVQVSVFLCPPDSEATNCVDGEVTGDQKDQIRADLESSELAPYVDKVYFEDKTEAYEHFQEQFKGTSLEGTVPKDEMNESFRVKLKDAEKYDIIKETFSSTPGVEEVVDQNQLLDRLFGVLNIATIVAIAIAGIMLLCAMLLIATTIRLSAFSRRRETGIMRLVGASNTFIQMPFLLEGVIASAIGATLSAGALGLLVHFGVSGWLQSQATGFSLISGWDVLLITPVLIIIGVLMAGASSLITLNKYTKV</sequence>
<dbReference type="KEGG" id="bly:A2T55_12935"/>
<dbReference type="EMBL" id="JTJZ01000019">
    <property type="protein sequence ID" value="KHS52383.1"/>
    <property type="molecule type" value="Genomic_DNA"/>
</dbReference>
<reference evidence="16" key="3">
    <citation type="submission" date="2016-03" db="EMBL/GenBank/DDBJ databases">
        <authorList>
            <person name="Zhu Y."/>
            <person name="Sun C."/>
        </authorList>
    </citation>
    <scope>NUCLEOTIDE SEQUENCE</scope>
    <source>
        <strain evidence="16">BS258</strain>
    </source>
</reference>
<evidence type="ECO:0000256" key="4">
    <source>
        <dbReference type="ARBA" id="ARBA00011160"/>
    </source>
</evidence>
<dbReference type="STRING" id="1703.BLSMQ_2886"/>
<evidence type="ECO:0000313" key="18">
    <source>
        <dbReference type="Proteomes" id="UP000031488"/>
    </source>
</evidence>
<comment type="similarity">
    <text evidence="3 12">Belongs to the ABC-4 integral membrane protein family. FtsX subfamily.</text>
</comment>
<accession>A0A142NP33</accession>
<keyword evidence="10 12" id="KW-0472">Membrane</keyword>
<feature type="transmembrane region" description="Helical" evidence="13">
    <location>
        <begin position="177"/>
        <end position="201"/>
    </location>
</feature>
<dbReference type="AlphaFoldDB" id="A0A0B9A9Z3"/>
<dbReference type="PANTHER" id="PTHR47755">
    <property type="entry name" value="CELL DIVISION PROTEIN FTSX"/>
    <property type="match status" value="1"/>
</dbReference>
<organism evidence="17 18">
    <name type="scientific">Brevibacterium linens</name>
    <dbReference type="NCBI Taxonomy" id="1703"/>
    <lineage>
        <taxon>Bacteria</taxon>
        <taxon>Bacillati</taxon>
        <taxon>Actinomycetota</taxon>
        <taxon>Actinomycetes</taxon>
        <taxon>Micrococcales</taxon>
        <taxon>Brevibacteriaceae</taxon>
        <taxon>Brevibacterium</taxon>
    </lineage>
</organism>
<evidence type="ECO:0000256" key="3">
    <source>
        <dbReference type="ARBA" id="ARBA00007379"/>
    </source>
</evidence>
<evidence type="ECO:0000256" key="13">
    <source>
        <dbReference type="SAM" id="Phobius"/>
    </source>
</evidence>
<feature type="transmembrane region" description="Helical" evidence="13">
    <location>
        <begin position="229"/>
        <end position="255"/>
    </location>
</feature>
<proteinExistence type="inferred from homology"/>
<evidence type="ECO:0000256" key="12">
    <source>
        <dbReference type="PIRNR" id="PIRNR003097"/>
    </source>
</evidence>
<dbReference type="PATRIC" id="fig|1703.6.peg.1925"/>
<reference evidence="19" key="2">
    <citation type="submission" date="2016-03" db="EMBL/GenBank/DDBJ databases">
        <authorList>
            <person name="Ploux O."/>
        </authorList>
    </citation>
    <scope>NUCLEOTIDE SEQUENCE [LARGE SCALE GENOMIC DNA]</scope>
    <source>
        <strain evidence="19">BS258</strain>
    </source>
</reference>
<dbReference type="InterPro" id="IPR003838">
    <property type="entry name" value="ABC3_permease_C"/>
</dbReference>
<dbReference type="GO" id="GO:0005886">
    <property type="term" value="C:plasma membrane"/>
    <property type="evidence" value="ECO:0007669"/>
    <property type="project" value="UniProtKB-SubCell"/>
</dbReference>
<evidence type="ECO:0000313" key="19">
    <source>
        <dbReference type="Proteomes" id="UP000075950"/>
    </source>
</evidence>
<dbReference type="Proteomes" id="UP000031488">
    <property type="component" value="Unassembled WGS sequence"/>
</dbReference>
<dbReference type="EMBL" id="CP014869">
    <property type="protein sequence ID" value="AMT94557.1"/>
    <property type="molecule type" value="Genomic_DNA"/>
</dbReference>
<dbReference type="PANTHER" id="PTHR47755:SF1">
    <property type="entry name" value="CELL DIVISION PROTEIN FTSX"/>
    <property type="match status" value="1"/>
</dbReference>
<comment type="subunit">
    <text evidence="4">Forms a membrane-associated complex with FtsE.</text>
</comment>
<evidence type="ECO:0000259" key="15">
    <source>
        <dbReference type="Pfam" id="PF18075"/>
    </source>
</evidence>
<dbReference type="Gene3D" id="3.30.70.3040">
    <property type="match status" value="1"/>
</dbReference>
<keyword evidence="9 13" id="KW-1133">Transmembrane helix</keyword>
<dbReference type="InterPro" id="IPR047929">
    <property type="entry name" value="FtsX_actino"/>
</dbReference>
<gene>
    <name evidence="16" type="ORF">A2T55_12935</name>
    <name evidence="17" type="ORF">AE0388_2033</name>
</gene>
<evidence type="ECO:0000256" key="7">
    <source>
        <dbReference type="ARBA" id="ARBA00022618"/>
    </source>
</evidence>
<feature type="transmembrane region" description="Helical" evidence="13">
    <location>
        <begin position="275"/>
        <end position="298"/>
    </location>
</feature>
<keyword evidence="11 12" id="KW-0131">Cell cycle</keyword>
<feature type="domain" description="FtsX extracellular" evidence="15">
    <location>
        <begin position="56"/>
        <end position="161"/>
    </location>
</feature>
<evidence type="ECO:0000256" key="11">
    <source>
        <dbReference type="ARBA" id="ARBA00023306"/>
    </source>
</evidence>
<feature type="domain" description="ABC3 transporter permease C-terminal" evidence="14">
    <location>
        <begin position="184"/>
        <end position="299"/>
    </location>
</feature>
<evidence type="ECO:0000313" key="17">
    <source>
        <dbReference type="EMBL" id="KHS52383.1"/>
    </source>
</evidence>
<dbReference type="OrthoDB" id="9812531at2"/>
<evidence type="ECO:0000256" key="1">
    <source>
        <dbReference type="ARBA" id="ARBA00003552"/>
    </source>
</evidence>
<feature type="transmembrane region" description="Helical" evidence="13">
    <location>
        <begin position="21"/>
        <end position="43"/>
    </location>
</feature>
<comment type="subcellular location">
    <subcellularLocation>
        <location evidence="2">Cell membrane</location>
        <topology evidence="2">Multi-pass membrane protein</topology>
    </subcellularLocation>
</comment>
<protein>
    <recommendedName>
        <fullName evidence="5 12">Cell division protein FtsX</fullName>
    </recommendedName>
</protein>
<evidence type="ECO:0000256" key="5">
    <source>
        <dbReference type="ARBA" id="ARBA00021907"/>
    </source>
</evidence>
<dbReference type="PIRSF" id="PIRSF003097">
    <property type="entry name" value="FtsX"/>
    <property type="match status" value="1"/>
</dbReference>
<evidence type="ECO:0000256" key="8">
    <source>
        <dbReference type="ARBA" id="ARBA00022692"/>
    </source>
</evidence>
<evidence type="ECO:0000313" key="16">
    <source>
        <dbReference type="EMBL" id="AMT94557.1"/>
    </source>
</evidence>
<name>A0A0B9A9Z3_BRELN</name>
<dbReference type="Pfam" id="PF18075">
    <property type="entry name" value="FtsX_ECD"/>
    <property type="match status" value="1"/>
</dbReference>
<evidence type="ECO:0000256" key="10">
    <source>
        <dbReference type="ARBA" id="ARBA00023136"/>
    </source>
</evidence>
<reference evidence="17 18" key="1">
    <citation type="submission" date="2014-11" db="EMBL/GenBank/DDBJ databases">
        <title>Draft Genome Sequence of Brevibacterium linens AE038-8.</title>
        <authorList>
            <person name="Maizel D."/>
            <person name="Utturkar S.M."/>
            <person name="Brown S.D."/>
            <person name="Ferrero M."/>
            <person name="Rosen B.P."/>
        </authorList>
    </citation>
    <scope>NUCLEOTIDE SEQUENCE [LARGE SCALE GENOMIC DNA]</scope>
    <source>
        <strain evidence="17 18">AE038-8</strain>
    </source>
</reference>
<keyword evidence="18" id="KW-1185">Reference proteome</keyword>
<accession>A0A0B9A9Z3</accession>